<accession>A0ABP8GHH5</accession>
<evidence type="ECO:0000313" key="2">
    <source>
        <dbReference type="Proteomes" id="UP001501725"/>
    </source>
</evidence>
<dbReference type="PANTHER" id="PTHR41260">
    <property type="entry name" value="PROTEIN ECSC"/>
    <property type="match status" value="1"/>
</dbReference>
<dbReference type="EMBL" id="BAABGY010000005">
    <property type="protein sequence ID" value="GAA4324241.1"/>
    <property type="molecule type" value="Genomic_DNA"/>
</dbReference>
<proteinExistence type="predicted"/>
<organism evidence="1 2">
    <name type="scientific">Flaviaesturariibacter amylovorans</name>
    <dbReference type="NCBI Taxonomy" id="1084520"/>
    <lineage>
        <taxon>Bacteria</taxon>
        <taxon>Pseudomonadati</taxon>
        <taxon>Bacteroidota</taxon>
        <taxon>Chitinophagia</taxon>
        <taxon>Chitinophagales</taxon>
        <taxon>Chitinophagaceae</taxon>
        <taxon>Flaviaestuariibacter</taxon>
    </lineage>
</organism>
<dbReference type="Proteomes" id="UP001501725">
    <property type="component" value="Unassembled WGS sequence"/>
</dbReference>
<name>A0ABP8GHH5_9BACT</name>
<evidence type="ECO:0000313" key="1">
    <source>
        <dbReference type="EMBL" id="GAA4324241.1"/>
    </source>
</evidence>
<dbReference type="PANTHER" id="PTHR41260:SF1">
    <property type="entry name" value="PROTEIN ECSC"/>
    <property type="match status" value="1"/>
</dbReference>
<reference evidence="2" key="1">
    <citation type="journal article" date="2019" name="Int. J. Syst. Evol. Microbiol.">
        <title>The Global Catalogue of Microorganisms (GCM) 10K type strain sequencing project: providing services to taxonomists for standard genome sequencing and annotation.</title>
        <authorList>
            <consortium name="The Broad Institute Genomics Platform"/>
            <consortium name="The Broad Institute Genome Sequencing Center for Infectious Disease"/>
            <person name="Wu L."/>
            <person name="Ma J."/>
        </authorList>
    </citation>
    <scope>NUCLEOTIDE SEQUENCE [LARGE SCALE GENOMIC DNA]</scope>
    <source>
        <strain evidence="2">JCM 17919</strain>
    </source>
</reference>
<protein>
    <submittedName>
        <fullName evidence="1">EcsC family protein</fullName>
    </submittedName>
</protein>
<comment type="caution">
    <text evidence="1">The sequence shown here is derived from an EMBL/GenBank/DDBJ whole genome shotgun (WGS) entry which is preliminary data.</text>
</comment>
<gene>
    <name evidence="1" type="ORF">GCM10023184_11510</name>
</gene>
<dbReference type="RefSeq" id="WP_345254123.1">
    <property type="nucleotide sequence ID" value="NZ_BAABGY010000005.1"/>
</dbReference>
<dbReference type="InterPro" id="IPR024787">
    <property type="entry name" value="EcsC"/>
</dbReference>
<sequence length="246" mass="27804">MMTYEEYALKECREWQRDMQRRPTLLGGLSRGVQQKLNSYIPERVHVAITAAIRQMVRGVLFGTRALSGAAPVDGPLSVVEAEVRRRIESHKQAAAAEGGVTGAGGFLASLADFPLLLGIKLKLLSEIAALYGYPARDYTERVYLLHVFELAFSSRPHRRTVFARMQGWKEQATLLPDKVDDFNWRSFQQEYRDHIDLAKLAQMVPGIGAVVGFVVNYRLLDRLGTTAMNAYRMRWQEEGRLGSQM</sequence>
<keyword evidence="2" id="KW-1185">Reference proteome</keyword>
<dbReference type="Pfam" id="PF12787">
    <property type="entry name" value="EcsC"/>
    <property type="match status" value="1"/>
</dbReference>